<dbReference type="Gene3D" id="3.30.2310.20">
    <property type="entry name" value="RelE-like"/>
    <property type="match status" value="1"/>
</dbReference>
<dbReference type="RefSeq" id="WP_194113869.1">
    <property type="nucleotide sequence ID" value="NZ_JADFFL010000012.1"/>
</dbReference>
<protein>
    <submittedName>
        <fullName evidence="2">Type II toxin-antitoxin system YafQ family toxin</fullName>
    </submittedName>
</protein>
<evidence type="ECO:0000313" key="2">
    <source>
        <dbReference type="EMBL" id="MBE9664502.1"/>
    </source>
</evidence>
<dbReference type="Proteomes" id="UP000622475">
    <property type="component" value="Unassembled WGS sequence"/>
</dbReference>
<dbReference type="EMBL" id="JADFFL010000012">
    <property type="protein sequence ID" value="MBE9664502.1"/>
    <property type="molecule type" value="Genomic_DNA"/>
</dbReference>
<dbReference type="InterPro" id="IPR004386">
    <property type="entry name" value="Toxin_YafQ-like"/>
</dbReference>
<comment type="caution">
    <text evidence="2">The sequence shown here is derived from an EMBL/GenBank/DDBJ whole genome shotgun (WGS) entry which is preliminary data.</text>
</comment>
<sequence>MDKRFFRTTGQTGADGIDKKHRPHKLSGSYNDNWEAHIKPDLLIIWFEINEK</sequence>
<evidence type="ECO:0000313" key="3">
    <source>
        <dbReference type="Proteomes" id="UP000622475"/>
    </source>
</evidence>
<keyword evidence="3" id="KW-1185">Reference proteome</keyword>
<organism evidence="2 3">
    <name type="scientific">Mucilaginibacter myungsuensis</name>
    <dbReference type="NCBI Taxonomy" id="649104"/>
    <lineage>
        <taxon>Bacteria</taxon>
        <taxon>Pseudomonadati</taxon>
        <taxon>Bacteroidota</taxon>
        <taxon>Sphingobacteriia</taxon>
        <taxon>Sphingobacteriales</taxon>
        <taxon>Sphingobacteriaceae</taxon>
        <taxon>Mucilaginibacter</taxon>
    </lineage>
</organism>
<name>A0A929L1J4_9SPHI</name>
<gene>
    <name evidence="2" type="ORF">IRJ16_21660</name>
</gene>
<dbReference type="SUPFAM" id="SSF143011">
    <property type="entry name" value="RelE-like"/>
    <property type="match status" value="1"/>
</dbReference>
<dbReference type="AlphaFoldDB" id="A0A929L1J4"/>
<dbReference type="Pfam" id="PF15738">
    <property type="entry name" value="YafQ_toxin"/>
    <property type="match status" value="1"/>
</dbReference>
<evidence type="ECO:0000256" key="1">
    <source>
        <dbReference type="SAM" id="MobiDB-lite"/>
    </source>
</evidence>
<reference evidence="2" key="1">
    <citation type="submission" date="2020-10" db="EMBL/GenBank/DDBJ databases">
        <title>Mucilaginibacter mali sp. nov., isolated from rhizosphere soil of apple orchard.</title>
        <authorList>
            <person name="Lee J.-S."/>
            <person name="Kim H.S."/>
            <person name="Kim J.-S."/>
        </authorList>
    </citation>
    <scope>NUCLEOTIDE SEQUENCE</scope>
    <source>
        <strain evidence="2">KCTC 22746</strain>
    </source>
</reference>
<feature type="region of interest" description="Disordered" evidence="1">
    <location>
        <begin position="1"/>
        <end position="24"/>
    </location>
</feature>
<dbReference type="InterPro" id="IPR035093">
    <property type="entry name" value="RelE/ParE_toxin_dom_sf"/>
</dbReference>
<proteinExistence type="predicted"/>
<accession>A0A929L1J4</accession>